<dbReference type="PANTHER" id="PTHR30055">
    <property type="entry name" value="HTH-TYPE TRANSCRIPTIONAL REGULATOR RUTR"/>
    <property type="match status" value="1"/>
</dbReference>
<feature type="DNA-binding region" description="H-T-H motif" evidence="2">
    <location>
        <begin position="32"/>
        <end position="51"/>
    </location>
</feature>
<gene>
    <name evidence="4" type="ORF">ACFQ45_01125</name>
</gene>
<evidence type="ECO:0000313" key="4">
    <source>
        <dbReference type="EMBL" id="MFD1381949.1"/>
    </source>
</evidence>
<dbReference type="Gene3D" id="1.10.357.10">
    <property type="entry name" value="Tetracycline Repressor, domain 2"/>
    <property type="match status" value="1"/>
</dbReference>
<dbReference type="RefSeq" id="WP_377364461.1">
    <property type="nucleotide sequence ID" value="NZ_JBHTMN010000003.1"/>
</dbReference>
<dbReference type="Proteomes" id="UP001597059">
    <property type="component" value="Unassembled WGS sequence"/>
</dbReference>
<name>A0ABW4AXH7_9GAMM</name>
<dbReference type="InterPro" id="IPR009057">
    <property type="entry name" value="Homeodomain-like_sf"/>
</dbReference>
<reference evidence="5" key="1">
    <citation type="journal article" date="2019" name="Int. J. Syst. Evol. Microbiol.">
        <title>The Global Catalogue of Microorganisms (GCM) 10K type strain sequencing project: providing services to taxonomists for standard genome sequencing and annotation.</title>
        <authorList>
            <consortium name="The Broad Institute Genomics Platform"/>
            <consortium name="The Broad Institute Genome Sequencing Center for Infectious Disease"/>
            <person name="Wu L."/>
            <person name="Ma J."/>
        </authorList>
    </citation>
    <scope>NUCLEOTIDE SEQUENCE [LARGE SCALE GENOMIC DNA]</scope>
    <source>
        <strain evidence="5">JCM 30774</strain>
    </source>
</reference>
<sequence length="189" mass="21983">MKKPSINDQQRRSHILDAFIVHVIDKGFHRASMAEIAKTAGLSVGQIYRYFSNKEEMICVLVEQQTESYLTTMEDFLEKKDWLARHFEHAETEEFKRNRLLHLEILAEASRSPSIAAIQEQAEARLNKHALKLIEQRYDLNNQADIAARLEFLIALTKGLLVRSDSLERPFSIQAHALYQRIFDELFPD</sequence>
<proteinExistence type="predicted"/>
<feature type="domain" description="HTH tetR-type" evidence="3">
    <location>
        <begin position="9"/>
        <end position="69"/>
    </location>
</feature>
<dbReference type="InterPro" id="IPR050109">
    <property type="entry name" value="HTH-type_TetR-like_transc_reg"/>
</dbReference>
<accession>A0ABW4AXH7</accession>
<dbReference type="EMBL" id="JBHTMN010000003">
    <property type="protein sequence ID" value="MFD1381949.1"/>
    <property type="molecule type" value="Genomic_DNA"/>
</dbReference>
<protein>
    <submittedName>
        <fullName evidence="4">TetR/AcrR family transcriptional regulator</fullName>
    </submittedName>
</protein>
<keyword evidence="1 2" id="KW-0238">DNA-binding</keyword>
<dbReference type="Pfam" id="PF00440">
    <property type="entry name" value="TetR_N"/>
    <property type="match status" value="1"/>
</dbReference>
<comment type="caution">
    <text evidence="4">The sequence shown here is derived from an EMBL/GenBank/DDBJ whole genome shotgun (WGS) entry which is preliminary data.</text>
</comment>
<keyword evidence="5" id="KW-1185">Reference proteome</keyword>
<dbReference type="PROSITE" id="PS01081">
    <property type="entry name" value="HTH_TETR_1"/>
    <property type="match status" value="1"/>
</dbReference>
<organism evidence="4 5">
    <name type="scientific">Rhodanobacter aciditrophus</name>
    <dbReference type="NCBI Taxonomy" id="1623218"/>
    <lineage>
        <taxon>Bacteria</taxon>
        <taxon>Pseudomonadati</taxon>
        <taxon>Pseudomonadota</taxon>
        <taxon>Gammaproteobacteria</taxon>
        <taxon>Lysobacterales</taxon>
        <taxon>Rhodanobacteraceae</taxon>
        <taxon>Rhodanobacter</taxon>
    </lineage>
</organism>
<evidence type="ECO:0000256" key="1">
    <source>
        <dbReference type="ARBA" id="ARBA00023125"/>
    </source>
</evidence>
<dbReference type="SUPFAM" id="SSF46689">
    <property type="entry name" value="Homeodomain-like"/>
    <property type="match status" value="1"/>
</dbReference>
<dbReference type="PROSITE" id="PS50977">
    <property type="entry name" value="HTH_TETR_2"/>
    <property type="match status" value="1"/>
</dbReference>
<dbReference type="PANTHER" id="PTHR30055:SF226">
    <property type="entry name" value="HTH-TYPE TRANSCRIPTIONAL REGULATOR PKSA"/>
    <property type="match status" value="1"/>
</dbReference>
<evidence type="ECO:0000256" key="2">
    <source>
        <dbReference type="PROSITE-ProRule" id="PRU00335"/>
    </source>
</evidence>
<evidence type="ECO:0000259" key="3">
    <source>
        <dbReference type="PROSITE" id="PS50977"/>
    </source>
</evidence>
<dbReference type="InterPro" id="IPR001647">
    <property type="entry name" value="HTH_TetR"/>
</dbReference>
<dbReference type="PRINTS" id="PR00455">
    <property type="entry name" value="HTHTETR"/>
</dbReference>
<evidence type="ECO:0000313" key="5">
    <source>
        <dbReference type="Proteomes" id="UP001597059"/>
    </source>
</evidence>
<dbReference type="InterPro" id="IPR023772">
    <property type="entry name" value="DNA-bd_HTH_TetR-type_CS"/>
</dbReference>